<proteinExistence type="inferred from homology"/>
<evidence type="ECO:0000256" key="3">
    <source>
        <dbReference type="ARBA" id="ARBA00023125"/>
    </source>
</evidence>
<keyword evidence="2" id="KW-0805">Transcription regulation</keyword>
<evidence type="ECO:0000256" key="8">
    <source>
        <dbReference type="SAM" id="MobiDB-lite"/>
    </source>
</evidence>
<keyword evidence="1" id="KW-0217">Developmental protein</keyword>
<keyword evidence="4" id="KW-0371">Homeobox</keyword>
<organism evidence="9 10">
    <name type="scientific">Colocasia esculenta</name>
    <name type="common">Wild taro</name>
    <name type="synonym">Arum esculentum</name>
    <dbReference type="NCBI Taxonomy" id="4460"/>
    <lineage>
        <taxon>Eukaryota</taxon>
        <taxon>Viridiplantae</taxon>
        <taxon>Streptophyta</taxon>
        <taxon>Embryophyta</taxon>
        <taxon>Tracheophyta</taxon>
        <taxon>Spermatophyta</taxon>
        <taxon>Magnoliopsida</taxon>
        <taxon>Liliopsida</taxon>
        <taxon>Araceae</taxon>
        <taxon>Aroideae</taxon>
        <taxon>Colocasieae</taxon>
        <taxon>Colocasia</taxon>
    </lineage>
</organism>
<evidence type="ECO:0000256" key="4">
    <source>
        <dbReference type="ARBA" id="ARBA00023155"/>
    </source>
</evidence>
<sequence length="164" mass="17331">MDRCLDAGIGNGVASRATVFINEVAFEVGSGLLNVREAFGEEAVLLHSSGHPVPVDERGVTFHPLQNGAFYYLAQTAELARPMVNLTCLRAVLGHQCSSNRAQASEDRVTYGPRTASLHVLGDAHLSNAPSSPCGQCALGLPSPQQATCSDRPSRPSEEAIGFN</sequence>
<dbReference type="PANTHER" id="PTHR47288">
    <property type="entry name" value="WUSCHEL-RELATED HOMEOBOX 9"/>
    <property type="match status" value="1"/>
</dbReference>
<dbReference type="EMBL" id="NMUH01000151">
    <property type="protein sequence ID" value="MQL73042.1"/>
    <property type="molecule type" value="Genomic_DNA"/>
</dbReference>
<evidence type="ECO:0000256" key="7">
    <source>
        <dbReference type="ARBA" id="ARBA00024040"/>
    </source>
</evidence>
<dbReference type="OrthoDB" id="1935198at2759"/>
<evidence type="ECO:0000313" key="9">
    <source>
        <dbReference type="EMBL" id="MQL73042.1"/>
    </source>
</evidence>
<dbReference type="GO" id="GO:0003677">
    <property type="term" value="F:DNA binding"/>
    <property type="evidence" value="ECO:0007669"/>
    <property type="project" value="UniProtKB-KW"/>
</dbReference>
<evidence type="ECO:0000256" key="2">
    <source>
        <dbReference type="ARBA" id="ARBA00023015"/>
    </source>
</evidence>
<evidence type="ECO:0000313" key="10">
    <source>
        <dbReference type="Proteomes" id="UP000652761"/>
    </source>
</evidence>
<evidence type="ECO:0000256" key="6">
    <source>
        <dbReference type="ARBA" id="ARBA00023242"/>
    </source>
</evidence>
<evidence type="ECO:0000256" key="5">
    <source>
        <dbReference type="ARBA" id="ARBA00023163"/>
    </source>
</evidence>
<dbReference type="Proteomes" id="UP000652761">
    <property type="component" value="Unassembled WGS sequence"/>
</dbReference>
<keyword evidence="3" id="KW-0238">DNA-binding</keyword>
<name>A0A843TKT0_COLES</name>
<comment type="similarity">
    <text evidence="7">Belongs to the WUS homeobox family.</text>
</comment>
<reference evidence="9" key="1">
    <citation type="submission" date="2017-07" db="EMBL/GenBank/DDBJ databases">
        <title>Taro Niue Genome Assembly and Annotation.</title>
        <authorList>
            <person name="Atibalentja N."/>
            <person name="Keating K."/>
            <person name="Fields C.J."/>
        </authorList>
    </citation>
    <scope>NUCLEOTIDE SEQUENCE</scope>
    <source>
        <strain evidence="9">Niue_2</strain>
        <tissue evidence="9">Leaf</tissue>
    </source>
</reference>
<gene>
    <name evidence="9" type="ORF">Taro_005384</name>
</gene>
<dbReference type="AlphaFoldDB" id="A0A843TKT0"/>
<dbReference type="GO" id="GO:0050793">
    <property type="term" value="P:regulation of developmental process"/>
    <property type="evidence" value="ECO:0007669"/>
    <property type="project" value="InterPro"/>
</dbReference>
<comment type="caution">
    <text evidence="9">The sequence shown here is derived from an EMBL/GenBank/DDBJ whole genome shotgun (WGS) entry which is preliminary data.</text>
</comment>
<dbReference type="PANTHER" id="PTHR47288:SF1">
    <property type="entry name" value="WUSCHEL-RELATED HOMEOBOX 9"/>
    <property type="match status" value="1"/>
</dbReference>
<feature type="region of interest" description="Disordered" evidence="8">
    <location>
        <begin position="144"/>
        <end position="164"/>
    </location>
</feature>
<accession>A0A843TKT0</accession>
<protein>
    <submittedName>
        <fullName evidence="9">Uncharacterized protein</fullName>
    </submittedName>
</protein>
<keyword evidence="10" id="KW-1185">Reference proteome</keyword>
<dbReference type="InterPro" id="IPR044557">
    <property type="entry name" value="WOX8/9-like"/>
</dbReference>
<evidence type="ECO:0000256" key="1">
    <source>
        <dbReference type="ARBA" id="ARBA00022473"/>
    </source>
</evidence>
<keyword evidence="5" id="KW-0804">Transcription</keyword>
<dbReference type="GO" id="GO:0003700">
    <property type="term" value="F:DNA-binding transcription factor activity"/>
    <property type="evidence" value="ECO:0007669"/>
    <property type="project" value="InterPro"/>
</dbReference>
<keyword evidence="6" id="KW-0539">Nucleus</keyword>